<comment type="subcellular location">
    <subcellularLocation>
        <location evidence="1">Membrane</location>
        <topology evidence="1">Multi-pass membrane protein</topology>
    </subcellularLocation>
</comment>
<dbReference type="Pfam" id="PF06271">
    <property type="entry name" value="RDD"/>
    <property type="match status" value="1"/>
</dbReference>
<sequence>MHREVTLGRRFGAISLDWLASYLIATVFFSGSGTFLERTAGSGVPALIIFFTQYFLLITLQGASAGHRVFRMRIVNFYDGSRPTVRQALIRSLLMVAVITAITYDENGRGIHERFSQTKIVLAK</sequence>
<keyword evidence="4 5" id="KW-0472">Membrane</keyword>
<proteinExistence type="predicted"/>
<protein>
    <recommendedName>
        <fullName evidence="6">RDD domain-containing protein</fullName>
    </recommendedName>
</protein>
<keyword evidence="2 5" id="KW-0812">Transmembrane</keyword>
<evidence type="ECO:0000313" key="7">
    <source>
        <dbReference type="EMBL" id="KGA18042.1"/>
    </source>
</evidence>
<dbReference type="AlphaFoldDB" id="A0A094Q3V1"/>
<dbReference type="GO" id="GO:0016020">
    <property type="term" value="C:membrane"/>
    <property type="evidence" value="ECO:0007669"/>
    <property type="project" value="UniProtKB-SubCell"/>
</dbReference>
<evidence type="ECO:0000256" key="2">
    <source>
        <dbReference type="ARBA" id="ARBA00022692"/>
    </source>
</evidence>
<name>A0A094Q3V1_9ZZZZ</name>
<keyword evidence="3 5" id="KW-1133">Transmembrane helix</keyword>
<evidence type="ECO:0000259" key="6">
    <source>
        <dbReference type="Pfam" id="PF06271"/>
    </source>
</evidence>
<reference evidence="7" key="1">
    <citation type="submission" date="2014-05" db="EMBL/GenBank/DDBJ databases">
        <title>Key roles for freshwater Actinobacteria revealed by deep metagenomic sequencing.</title>
        <authorList>
            <person name="Ghai R."/>
            <person name="Mizuno C.M."/>
            <person name="Picazo A."/>
            <person name="Camacho A."/>
            <person name="Rodriguez-Valera F."/>
        </authorList>
    </citation>
    <scope>NUCLEOTIDE SEQUENCE</scope>
</reference>
<accession>A0A094Q3V1</accession>
<gene>
    <name evidence="7" type="ORF">GM50_9830</name>
</gene>
<feature type="transmembrane region" description="Helical" evidence="5">
    <location>
        <begin position="12"/>
        <end position="31"/>
    </location>
</feature>
<dbReference type="EMBL" id="JNSK01000031">
    <property type="protein sequence ID" value="KGA18042.1"/>
    <property type="molecule type" value="Genomic_DNA"/>
</dbReference>
<comment type="caution">
    <text evidence="7">The sequence shown here is derived from an EMBL/GenBank/DDBJ whole genome shotgun (WGS) entry which is preliminary data.</text>
</comment>
<evidence type="ECO:0000256" key="1">
    <source>
        <dbReference type="ARBA" id="ARBA00004141"/>
    </source>
</evidence>
<feature type="domain" description="RDD" evidence="6">
    <location>
        <begin position="6"/>
        <end position="96"/>
    </location>
</feature>
<organism evidence="7">
    <name type="scientific">freshwater metagenome</name>
    <dbReference type="NCBI Taxonomy" id="449393"/>
    <lineage>
        <taxon>unclassified sequences</taxon>
        <taxon>metagenomes</taxon>
        <taxon>ecological metagenomes</taxon>
    </lineage>
</organism>
<evidence type="ECO:0000256" key="5">
    <source>
        <dbReference type="SAM" id="Phobius"/>
    </source>
</evidence>
<dbReference type="InterPro" id="IPR010432">
    <property type="entry name" value="RDD"/>
</dbReference>
<evidence type="ECO:0000256" key="4">
    <source>
        <dbReference type="ARBA" id="ARBA00023136"/>
    </source>
</evidence>
<evidence type="ECO:0000256" key="3">
    <source>
        <dbReference type="ARBA" id="ARBA00022989"/>
    </source>
</evidence>
<feature type="transmembrane region" description="Helical" evidence="5">
    <location>
        <begin position="43"/>
        <end position="67"/>
    </location>
</feature>